<reference evidence="1 2" key="1">
    <citation type="submission" date="2019-01" db="EMBL/GenBank/DDBJ databases">
        <title>Draft genome sequence of Dictyobacter sp. Uno17.</title>
        <authorList>
            <person name="Wang C.M."/>
            <person name="Zheng Y."/>
            <person name="Sakai Y."/>
            <person name="Abe K."/>
            <person name="Yokota A."/>
            <person name="Yabe S."/>
        </authorList>
    </citation>
    <scope>NUCLEOTIDE SEQUENCE [LARGE SCALE GENOMIC DNA]</scope>
    <source>
        <strain evidence="1 2">Uno17</strain>
    </source>
</reference>
<comment type="caution">
    <text evidence="1">The sequence shown here is derived from an EMBL/GenBank/DDBJ whole genome shotgun (WGS) entry which is preliminary data.</text>
</comment>
<name>A0A5A5T5S6_9CHLR</name>
<dbReference type="EMBL" id="BIXY01000002">
    <property type="protein sequence ID" value="GCF06707.1"/>
    <property type="molecule type" value="Genomic_DNA"/>
</dbReference>
<gene>
    <name evidence="1" type="ORF">KDI_02710</name>
</gene>
<keyword evidence="2" id="KW-1185">Reference proteome</keyword>
<sequence>MLEVFMAQTQSAKEAALATECEYVSGSFRWFTYAPDVTGLRLICLEDLETGTVVTTTVANPEQRTAAHKAWAGARQSRAAGMPWDILSEMGQKGVDPDQKIEETFRGYGHASVGDMARLAVDMGKVPMHLCLALFNEGTLNSGQEKSTRYQPRFGKAVLHQLHNYLPSTIPAAELEALETEYQAFGALSLSLFARQRASLQQAFAEYYQADLTDPAQKSALTSRVLDCVRYFLLFGQWSGMSFETSARDWSRIIGELKASPLAYYHRVAAQIEKLLSPTPEEEKILSYKAEAPGLVRHTRPQTIVNMNLQALHQYLSEKTDLLQAVTIRRGAPACVAQRVRLLDAHYTPGDRLLAEYILLLWPGMERVPLLDWVHRQEDDTKRVLSALIFADHSNYSELPAFARTTSMTLSIESFLGELRDFNRHRAWGRFIPFPLVFGERISQDTMEQLLARGFGLPLYLSEIPAFASYKAAFEQDLTEYYQKLQAFFASVVARYGDTIDYVFLLNLLPLAHQVDLWMHGDPKQALYLTKQRVRPGGHINYRALAYQANQLLAASDPYLAAIQLTEQPDPASRAEFFDRS</sequence>
<dbReference type="GO" id="GO:0006231">
    <property type="term" value="P:dTMP biosynthetic process"/>
    <property type="evidence" value="ECO:0007669"/>
    <property type="project" value="InterPro"/>
</dbReference>
<protein>
    <submittedName>
        <fullName evidence="1">UPF0159 protein</fullName>
    </submittedName>
</protein>
<accession>A0A5A5T5S6</accession>
<dbReference type="SUPFAM" id="SSF69796">
    <property type="entry name" value="Thymidylate synthase-complementing protein Thy1"/>
    <property type="match status" value="1"/>
</dbReference>
<organism evidence="1 2">
    <name type="scientific">Dictyobacter arantiisoli</name>
    <dbReference type="NCBI Taxonomy" id="2014874"/>
    <lineage>
        <taxon>Bacteria</taxon>
        <taxon>Bacillati</taxon>
        <taxon>Chloroflexota</taxon>
        <taxon>Ktedonobacteria</taxon>
        <taxon>Ktedonobacterales</taxon>
        <taxon>Dictyobacteraceae</taxon>
        <taxon>Dictyobacter</taxon>
    </lineage>
</organism>
<evidence type="ECO:0000313" key="2">
    <source>
        <dbReference type="Proteomes" id="UP000322530"/>
    </source>
</evidence>
<evidence type="ECO:0000313" key="1">
    <source>
        <dbReference type="EMBL" id="GCF06707.1"/>
    </source>
</evidence>
<proteinExistence type="predicted"/>
<dbReference type="GO" id="GO:0050660">
    <property type="term" value="F:flavin adenine dinucleotide binding"/>
    <property type="evidence" value="ECO:0007669"/>
    <property type="project" value="InterPro"/>
</dbReference>
<dbReference type="GO" id="GO:0050797">
    <property type="term" value="F:thymidylate synthase (FAD) activity"/>
    <property type="evidence" value="ECO:0007669"/>
    <property type="project" value="InterPro"/>
</dbReference>
<dbReference type="Proteomes" id="UP000322530">
    <property type="component" value="Unassembled WGS sequence"/>
</dbReference>
<dbReference type="InterPro" id="IPR036098">
    <property type="entry name" value="Thymidylate_synthase_ThyX_sf"/>
</dbReference>
<dbReference type="Gene3D" id="3.30.1360.170">
    <property type="match status" value="1"/>
</dbReference>
<dbReference type="AlphaFoldDB" id="A0A5A5T5S6"/>